<dbReference type="Gene3D" id="3.40.50.150">
    <property type="entry name" value="Vaccinia Virus protein VP39"/>
    <property type="match status" value="1"/>
</dbReference>
<dbReference type="GO" id="GO:0071164">
    <property type="term" value="F:RNA cap trimethylguanosine synthase activity"/>
    <property type="evidence" value="ECO:0007669"/>
    <property type="project" value="TreeGrafter"/>
</dbReference>
<dbReference type="AlphaFoldDB" id="A0AAW2TRS5"/>
<protein>
    <submittedName>
        <fullName evidence="1">Trimethylguanosine synthase</fullName>
    </submittedName>
</protein>
<sequence>MGPSFRNGNLAYGDIIYPPSGVEQLAYGNIGDEPINIVDEPIDIVDEPINTVDELAELDNDQRDFRKSDEVQVSCDLQLHCNLTEDLGNDNQSLSQQLDEVAGNWLSADNVTSTNTAKRKKKLRRTKINRKLSISSEELEGVSQGVPPSISKYWCQRYLLFSRFDYGIKMDEEGWFSVISGAIASIMQLVVVMVHS</sequence>
<dbReference type="EMBL" id="JACGWN010000014">
    <property type="protein sequence ID" value="KAL0407334.1"/>
    <property type="molecule type" value="Genomic_DNA"/>
</dbReference>
<gene>
    <name evidence="1" type="ORF">Slati_4047300</name>
</gene>
<accession>A0AAW2TRS5</accession>
<reference evidence="1" key="1">
    <citation type="submission" date="2020-06" db="EMBL/GenBank/DDBJ databases">
        <authorList>
            <person name="Li T."/>
            <person name="Hu X."/>
            <person name="Zhang T."/>
            <person name="Song X."/>
            <person name="Zhang H."/>
            <person name="Dai N."/>
            <person name="Sheng W."/>
            <person name="Hou X."/>
            <person name="Wei L."/>
        </authorList>
    </citation>
    <scope>NUCLEOTIDE SEQUENCE</scope>
    <source>
        <strain evidence="1">KEN1</strain>
        <tissue evidence="1">Leaf</tissue>
    </source>
</reference>
<dbReference type="PANTHER" id="PTHR14741:SF32">
    <property type="entry name" value="TRIMETHYLGUANOSINE SYNTHASE"/>
    <property type="match status" value="1"/>
</dbReference>
<evidence type="ECO:0000313" key="1">
    <source>
        <dbReference type="EMBL" id="KAL0407334.1"/>
    </source>
</evidence>
<dbReference type="GO" id="GO:0005634">
    <property type="term" value="C:nucleus"/>
    <property type="evidence" value="ECO:0007669"/>
    <property type="project" value="TreeGrafter"/>
</dbReference>
<organism evidence="1">
    <name type="scientific">Sesamum latifolium</name>
    <dbReference type="NCBI Taxonomy" id="2727402"/>
    <lineage>
        <taxon>Eukaryota</taxon>
        <taxon>Viridiplantae</taxon>
        <taxon>Streptophyta</taxon>
        <taxon>Embryophyta</taxon>
        <taxon>Tracheophyta</taxon>
        <taxon>Spermatophyta</taxon>
        <taxon>Magnoliopsida</taxon>
        <taxon>eudicotyledons</taxon>
        <taxon>Gunneridae</taxon>
        <taxon>Pentapetalae</taxon>
        <taxon>asterids</taxon>
        <taxon>lamiids</taxon>
        <taxon>Lamiales</taxon>
        <taxon>Pedaliaceae</taxon>
        <taxon>Sesamum</taxon>
    </lineage>
</organism>
<reference evidence="1" key="2">
    <citation type="journal article" date="2024" name="Plant">
        <title>Genomic evolution and insights into agronomic trait innovations of Sesamum species.</title>
        <authorList>
            <person name="Miao H."/>
            <person name="Wang L."/>
            <person name="Qu L."/>
            <person name="Liu H."/>
            <person name="Sun Y."/>
            <person name="Le M."/>
            <person name="Wang Q."/>
            <person name="Wei S."/>
            <person name="Zheng Y."/>
            <person name="Lin W."/>
            <person name="Duan Y."/>
            <person name="Cao H."/>
            <person name="Xiong S."/>
            <person name="Wang X."/>
            <person name="Wei L."/>
            <person name="Li C."/>
            <person name="Ma Q."/>
            <person name="Ju M."/>
            <person name="Zhao R."/>
            <person name="Li G."/>
            <person name="Mu C."/>
            <person name="Tian Q."/>
            <person name="Mei H."/>
            <person name="Zhang T."/>
            <person name="Gao T."/>
            <person name="Zhang H."/>
        </authorList>
    </citation>
    <scope>NUCLEOTIDE SEQUENCE</scope>
    <source>
        <strain evidence="1">KEN1</strain>
    </source>
</reference>
<dbReference type="InterPro" id="IPR029063">
    <property type="entry name" value="SAM-dependent_MTases_sf"/>
</dbReference>
<name>A0AAW2TRS5_9LAMI</name>
<proteinExistence type="predicted"/>
<comment type="caution">
    <text evidence="1">The sequence shown here is derived from an EMBL/GenBank/DDBJ whole genome shotgun (WGS) entry which is preliminary data.</text>
</comment>
<dbReference type="PANTHER" id="PTHR14741">
    <property type="entry name" value="S-ADENOSYLMETHIONINE-DEPENDENT METHYLTRANSFERASE RELATED"/>
    <property type="match status" value="1"/>
</dbReference>